<feature type="transmembrane region" description="Helical" evidence="10">
    <location>
        <begin position="81"/>
        <end position="106"/>
    </location>
</feature>
<keyword evidence="8 10" id="KW-0472">Membrane</keyword>
<dbReference type="Pfam" id="PF00510">
    <property type="entry name" value="COX3"/>
    <property type="match status" value="1"/>
</dbReference>
<feature type="transmembrane region" description="Helical" evidence="10">
    <location>
        <begin position="161"/>
        <end position="181"/>
    </location>
</feature>
<dbReference type="GO" id="GO:0006123">
    <property type="term" value="P:mitochondrial electron transport, cytochrome c to oxygen"/>
    <property type="evidence" value="ECO:0007669"/>
    <property type="project" value="TreeGrafter"/>
</dbReference>
<feature type="transmembrane region" description="Helical" evidence="10">
    <location>
        <begin position="12"/>
        <end position="34"/>
    </location>
</feature>
<dbReference type="GO" id="GO:0005739">
    <property type="term" value="C:mitochondrion"/>
    <property type="evidence" value="ECO:0007669"/>
    <property type="project" value="TreeGrafter"/>
</dbReference>
<dbReference type="InterPro" id="IPR024791">
    <property type="entry name" value="Cyt_c/ubiquinol_Oxase_su3"/>
</dbReference>
<dbReference type="GO" id="GO:0045277">
    <property type="term" value="C:respiratory chain complex IV"/>
    <property type="evidence" value="ECO:0007669"/>
    <property type="project" value="UniProtKB-ARBA"/>
</dbReference>
<dbReference type="CDD" id="cd01665">
    <property type="entry name" value="Cyt_c_Oxidase_III"/>
    <property type="match status" value="1"/>
</dbReference>
<dbReference type="SUPFAM" id="SSF81452">
    <property type="entry name" value="Cytochrome c oxidase subunit III-like"/>
    <property type="match status" value="1"/>
</dbReference>
<dbReference type="InterPro" id="IPR000298">
    <property type="entry name" value="Cyt_c_oxidase-like_su3"/>
</dbReference>
<reference evidence="12" key="1">
    <citation type="journal article" date="2018" name="Mol. Phylogenet. Evol.">
        <title>Mitochondrial phylogenomics of the Hymenoptera.</title>
        <authorList>
            <person name="Tang P."/>
            <person name="Zhu J.C."/>
            <person name="Zheng B.Y."/>
            <person name="Wei S.J."/>
            <person name="Sharkey M."/>
            <person name="Chen X.X."/>
            <person name="Vogler A.P."/>
        </authorList>
    </citation>
    <scope>NUCLEOTIDE SEQUENCE</scope>
</reference>
<dbReference type="InterPro" id="IPR035973">
    <property type="entry name" value="Cyt_c_oxidase_su3-like_sf"/>
</dbReference>
<evidence type="ECO:0000256" key="10">
    <source>
        <dbReference type="SAM" id="Phobius"/>
    </source>
</evidence>
<dbReference type="FunFam" id="1.10.287.70:FF:000082">
    <property type="entry name" value="Cytochrome c oxidase subunit 3"/>
    <property type="match status" value="1"/>
</dbReference>
<evidence type="ECO:0000256" key="5">
    <source>
        <dbReference type="ARBA" id="ARBA00022692"/>
    </source>
</evidence>
<evidence type="ECO:0000313" key="12">
    <source>
        <dbReference type="EMBL" id="AZL93505.1"/>
    </source>
</evidence>
<feature type="domain" description="Heme-copper oxidase subunit III family profile" evidence="11">
    <location>
        <begin position="6"/>
        <end position="263"/>
    </location>
</feature>
<dbReference type="InterPro" id="IPR013833">
    <property type="entry name" value="Cyt_c_oxidase_su3_a-hlx"/>
</dbReference>
<evidence type="ECO:0000256" key="2">
    <source>
        <dbReference type="ARBA" id="ARBA00010581"/>
    </source>
</evidence>
<dbReference type="Gene3D" id="1.10.287.70">
    <property type="match status" value="1"/>
</dbReference>
<geneLocation type="mitochondrion" evidence="12"/>
<dbReference type="Gene3D" id="1.20.120.80">
    <property type="entry name" value="Cytochrome c oxidase, subunit III, four-helix bundle"/>
    <property type="match status" value="1"/>
</dbReference>
<feature type="transmembrane region" description="Helical" evidence="10">
    <location>
        <begin position="126"/>
        <end position="149"/>
    </location>
</feature>
<proteinExistence type="inferred from homology"/>
<dbReference type="AlphaFoldDB" id="A0A3S8V1D7"/>
<keyword evidence="9 12" id="KW-0496">Mitochondrion</keyword>
<evidence type="ECO:0000259" key="11">
    <source>
        <dbReference type="PROSITE" id="PS50253"/>
    </source>
</evidence>
<evidence type="ECO:0000256" key="7">
    <source>
        <dbReference type="ARBA" id="ARBA00022989"/>
    </source>
</evidence>
<evidence type="ECO:0000256" key="3">
    <source>
        <dbReference type="ARBA" id="ARBA00011164"/>
    </source>
</evidence>
<dbReference type="PANTHER" id="PTHR11403:SF7">
    <property type="entry name" value="CYTOCHROME C OXIDASE SUBUNIT 3"/>
    <property type="match status" value="1"/>
</dbReference>
<evidence type="ECO:0000256" key="4">
    <source>
        <dbReference type="ARBA" id="ARBA00015944"/>
    </source>
</evidence>
<keyword evidence="5 9" id="KW-0812">Transmembrane</keyword>
<evidence type="ECO:0000256" key="9">
    <source>
        <dbReference type="RuleBase" id="RU003375"/>
    </source>
</evidence>
<comment type="similarity">
    <text evidence="2 9">Belongs to the cytochrome c oxidase subunit 3 family.</text>
</comment>
<feature type="transmembrane region" description="Helical" evidence="10">
    <location>
        <begin position="193"/>
        <end position="219"/>
    </location>
</feature>
<gene>
    <name evidence="12" type="primary">cox3</name>
</gene>
<dbReference type="EMBL" id="MG923516">
    <property type="protein sequence ID" value="AZL93505.1"/>
    <property type="molecule type" value="Genomic_DNA"/>
</dbReference>
<protein>
    <recommendedName>
        <fullName evidence="4 9">Cytochrome c oxidase subunit 3</fullName>
    </recommendedName>
</protein>
<dbReference type="GO" id="GO:0004129">
    <property type="term" value="F:cytochrome-c oxidase activity"/>
    <property type="evidence" value="ECO:0007669"/>
    <property type="project" value="InterPro"/>
</dbReference>
<dbReference type="PROSITE" id="PS50253">
    <property type="entry name" value="COX3"/>
    <property type="match status" value="1"/>
</dbReference>
<sequence>MKKLIQYHPFHLVTLSPWPILMSFSVMLMMVGLMNWFNNYNLNLILLGTLMILLIMFQWWRDVIRESLYQGFHTKMVVKGIKLGMLLFIISEVFFFISIFWCYFHMYLSPSIEIGSLWPPLNIIPFNPYLIPLLNTIILLSSGVFVTWCHYSLINSLKISSILSLLFTVLLGMIFTLFQVLEYFEASFTISDSVYGSIFFMSTGFHGFHVLVGTIFLLINLIRIFKNNFSSHHHFGFEAAAWYWHFVDVVWLFLYLLIYFINS</sequence>
<feature type="transmembrane region" description="Helical" evidence="10">
    <location>
        <begin position="240"/>
        <end position="261"/>
    </location>
</feature>
<keyword evidence="7 10" id="KW-1133">Transmembrane helix</keyword>
<name>A0A3S8V1D7_9HYME</name>
<evidence type="ECO:0000256" key="8">
    <source>
        <dbReference type="ARBA" id="ARBA00023136"/>
    </source>
</evidence>
<comment type="subcellular location">
    <subcellularLocation>
        <location evidence="1">Membrane</location>
        <topology evidence="1">Multi-pass membrane protein</topology>
    </subcellularLocation>
</comment>
<evidence type="ECO:0000256" key="1">
    <source>
        <dbReference type="ARBA" id="ARBA00004141"/>
    </source>
</evidence>
<feature type="transmembrane region" description="Helical" evidence="10">
    <location>
        <begin position="40"/>
        <end position="60"/>
    </location>
</feature>
<evidence type="ECO:0000256" key="6">
    <source>
        <dbReference type="ARBA" id="ARBA00022967"/>
    </source>
</evidence>
<organism evidence="12">
    <name type="scientific">Torymus sp. ZJUH_2016035</name>
    <dbReference type="NCBI Taxonomy" id="2491172"/>
    <lineage>
        <taxon>Eukaryota</taxon>
        <taxon>Metazoa</taxon>
        <taxon>Ecdysozoa</taxon>
        <taxon>Arthropoda</taxon>
        <taxon>Hexapoda</taxon>
        <taxon>Insecta</taxon>
        <taxon>Pterygota</taxon>
        <taxon>Neoptera</taxon>
        <taxon>Endopterygota</taxon>
        <taxon>Hymenoptera</taxon>
        <taxon>Apocrita</taxon>
        <taxon>Proctotrupomorpha</taxon>
        <taxon>Chalcidoidea</taxon>
        <taxon>Torymidae</taxon>
        <taxon>Toryminae</taxon>
        <taxon>Torymus</taxon>
    </lineage>
</organism>
<dbReference type="PANTHER" id="PTHR11403">
    <property type="entry name" value="CYTOCHROME C OXIDASE SUBUNIT III"/>
    <property type="match status" value="1"/>
</dbReference>
<accession>A0A3S8V1D7</accession>
<dbReference type="InterPro" id="IPR033945">
    <property type="entry name" value="Cyt_c_oxase_su3_dom"/>
</dbReference>
<comment type="subunit">
    <text evidence="3">Component of the cytochrome c oxidase (complex IV, CIV), a multisubunit enzyme composed of a catalytic core of 3 subunits and several supernumerary subunits. The complex exists as a monomer or a dimer and forms supercomplexes (SCs) in the inner mitochondrial membrane with ubiquinol-cytochrome c oxidoreductase (cytochrome b-c1 complex, complex III, CIII).</text>
</comment>
<keyword evidence="6" id="KW-1278">Translocase</keyword>
<comment type="function">
    <text evidence="9">Component of the cytochrome c oxidase, the last enzyme in the mitochondrial electron transport chain which drives oxidative phosphorylation. The respiratory chain contains 3 multisubunit complexes succinate dehydrogenase (complex II, CII), ubiquinol-cytochrome c oxidoreductase (cytochrome b-c1 complex, complex III, CIII) and cytochrome c oxidase (complex IV, CIV), that cooperate to transfer electrons derived from NADH and succinate to molecular oxygen, creating an electrochemical gradient over the inner membrane that drives transmembrane transport and the ATP synthase. Cytochrome c oxidase is the component of the respiratory chain that catalyzes the reduction of oxygen to water. Electrons originating from reduced cytochrome c in the intermembrane space (IMS) are transferred via the dinuclear copper A center (CU(A)) of subunit 2 and heme A of subunit 1 to the active site in subunit 1, a binuclear center (BNC) formed by heme A3 and copper B (CU(B)). The BNC reduces molecular oxygen to 2 water molecules using 4 electrons from cytochrome c in the IMS and 4 protons from the mitochondrial matrix.</text>
</comment>